<dbReference type="Gene3D" id="3.40.250.10">
    <property type="entry name" value="Rhodanese-like domain"/>
    <property type="match status" value="1"/>
</dbReference>
<organism evidence="2">
    <name type="scientific">Phallusia mammillata</name>
    <dbReference type="NCBI Taxonomy" id="59560"/>
    <lineage>
        <taxon>Eukaryota</taxon>
        <taxon>Metazoa</taxon>
        <taxon>Chordata</taxon>
        <taxon>Tunicata</taxon>
        <taxon>Ascidiacea</taxon>
        <taxon>Phlebobranchia</taxon>
        <taxon>Ascidiidae</taxon>
        <taxon>Phallusia</taxon>
    </lineage>
</organism>
<dbReference type="Pfam" id="PF00581">
    <property type="entry name" value="Rhodanese"/>
    <property type="match status" value="1"/>
</dbReference>
<dbReference type="PANTHER" id="PTHR44086:SF10">
    <property type="entry name" value="THIOSULFATE SULFURTRANSFERASE_RHODANESE-LIKE DOMAIN-CONTAINING PROTEIN 3"/>
    <property type="match status" value="1"/>
</dbReference>
<evidence type="ECO:0000259" key="1">
    <source>
        <dbReference type="PROSITE" id="PS50206"/>
    </source>
</evidence>
<dbReference type="InterPro" id="IPR001763">
    <property type="entry name" value="Rhodanese-like_dom"/>
</dbReference>
<dbReference type="SUPFAM" id="SSF52821">
    <property type="entry name" value="Rhodanese/Cell cycle control phosphatase"/>
    <property type="match status" value="1"/>
</dbReference>
<dbReference type="SMART" id="SM00450">
    <property type="entry name" value="RHOD"/>
    <property type="match status" value="1"/>
</dbReference>
<feature type="domain" description="Rhodanese" evidence="1">
    <location>
        <begin position="72"/>
        <end position="168"/>
    </location>
</feature>
<dbReference type="AlphaFoldDB" id="A0A6F9DVX3"/>
<dbReference type="PANTHER" id="PTHR44086">
    <property type="entry name" value="THIOSULFATE SULFURTRANSFERASE RDL2, MITOCHONDRIAL-RELATED"/>
    <property type="match status" value="1"/>
</dbReference>
<reference evidence="2" key="1">
    <citation type="submission" date="2020-04" db="EMBL/GenBank/DDBJ databases">
        <authorList>
            <person name="Neveu A P."/>
        </authorList>
    </citation>
    <scope>NUCLEOTIDE SEQUENCE</scope>
    <source>
        <tissue evidence="2">Whole embryo</tissue>
    </source>
</reference>
<dbReference type="GO" id="GO:0016740">
    <property type="term" value="F:transferase activity"/>
    <property type="evidence" value="ECO:0007669"/>
    <property type="project" value="UniProtKB-KW"/>
</dbReference>
<keyword evidence="2" id="KW-0808">Transferase</keyword>
<dbReference type="EMBL" id="LR791459">
    <property type="protein sequence ID" value="CAB3267321.1"/>
    <property type="molecule type" value="mRNA"/>
</dbReference>
<dbReference type="InterPro" id="IPR036873">
    <property type="entry name" value="Rhodanese-like_dom_sf"/>
</dbReference>
<accession>A0A6F9DVX3</accession>
<gene>
    <name evidence="2" type="primary">Tstd3-003</name>
</gene>
<proteinExistence type="evidence at transcript level"/>
<dbReference type="PROSITE" id="PS50206">
    <property type="entry name" value="RHODANESE_3"/>
    <property type="match status" value="1"/>
</dbReference>
<evidence type="ECO:0000313" key="2">
    <source>
        <dbReference type="EMBL" id="CAB3267321.1"/>
    </source>
</evidence>
<protein>
    <submittedName>
        <fullName evidence="2">Thiosulfate sulfurtransferase/rhodanese-like domain-containing protein 3</fullName>
    </submittedName>
</protein>
<sequence>MLASKRNIIARFGSAGAFVRVPSALNIKQPLVHHKPVITKCLSTSTAANKWFTKETRKEYTLNTEQMKGLADNDKITLVDVREPYEVYGGRVPAKRYVHIPLGFFYGAWQSSEEDFEKKFGAKKPKPDEEVVFMCRGGIRSTFAMQLAQDMGYSKAKNYPDGWNGWEKSLD</sequence>
<name>A0A6F9DVX3_9ASCI</name>